<organism evidence="2 3">
    <name type="scientific">Caballeronia sordidicola</name>
    <name type="common">Burkholderia sordidicola</name>
    <dbReference type="NCBI Taxonomy" id="196367"/>
    <lineage>
        <taxon>Bacteria</taxon>
        <taxon>Pseudomonadati</taxon>
        <taxon>Pseudomonadota</taxon>
        <taxon>Betaproteobacteria</taxon>
        <taxon>Burkholderiales</taxon>
        <taxon>Burkholderiaceae</taxon>
        <taxon>Caballeronia</taxon>
    </lineage>
</organism>
<comment type="caution">
    <text evidence="2">The sequence shown here is derived from an EMBL/GenBank/DDBJ whole genome shotgun (WGS) entry which is preliminary data.</text>
</comment>
<evidence type="ECO:0000259" key="1">
    <source>
        <dbReference type="Pfam" id="PF05368"/>
    </source>
</evidence>
<dbReference type="Proteomes" id="UP000195221">
    <property type="component" value="Unassembled WGS sequence"/>
</dbReference>
<evidence type="ECO:0000313" key="3">
    <source>
        <dbReference type="Proteomes" id="UP000195221"/>
    </source>
</evidence>
<dbReference type="InterPro" id="IPR036291">
    <property type="entry name" value="NAD(P)-bd_dom_sf"/>
</dbReference>
<dbReference type="EMBL" id="NBTZ01000060">
    <property type="protein sequence ID" value="OTP74768.1"/>
    <property type="molecule type" value="Genomic_DNA"/>
</dbReference>
<protein>
    <submittedName>
        <fullName evidence="2">Putative nucleoside-diphosphate-sugar epimerase</fullName>
    </submittedName>
</protein>
<feature type="domain" description="NmrA-like" evidence="1">
    <location>
        <begin position="3"/>
        <end position="246"/>
    </location>
</feature>
<proteinExistence type="predicted"/>
<evidence type="ECO:0000313" key="2">
    <source>
        <dbReference type="EMBL" id="OTP74768.1"/>
    </source>
</evidence>
<dbReference type="AlphaFoldDB" id="A0A242MU25"/>
<name>A0A242MU25_CABSO</name>
<dbReference type="SUPFAM" id="SSF51735">
    <property type="entry name" value="NAD(P)-binding Rossmann-fold domains"/>
    <property type="match status" value="1"/>
</dbReference>
<dbReference type="Gene3D" id="3.40.50.720">
    <property type="entry name" value="NAD(P)-binding Rossmann-like Domain"/>
    <property type="match status" value="1"/>
</dbReference>
<dbReference type="RefSeq" id="WP_062170713.1">
    <property type="nucleotide sequence ID" value="NZ_MSRG01000055.1"/>
</dbReference>
<dbReference type="PANTHER" id="PTHR43162">
    <property type="match status" value="1"/>
</dbReference>
<sequence length="288" mass="31364">MFAITGITGQVGGVVARLLLASGHDVRAVVRDAAKGEAWAKEGCEVAVADVNDQHALQHAFEGTEGVFVLLPPTFDPTQGFPEARKAIASLRAALAAARPKKVVVLSTIGAQATQPNLLNQLQIMEQELGTLPMPIAFLRAAWFIENAAWDIAPARETGIVPSFLQPLDKLVPMVATADIGRVAADLLRETWTGRRVIELEGTQRVSPDMIAASLGRLLGRDVRMNIVPRDTWEDLFRSQGMTNPLPRMQMIDGFNEEWICFEGGQNEVRRGRVPLDTVLQSLIEKGA</sequence>
<gene>
    <name evidence="2" type="ORF">PAMC26577_15830</name>
</gene>
<reference evidence="2 3" key="1">
    <citation type="submission" date="2017-03" db="EMBL/GenBank/DDBJ databases">
        <title>Genome analysis of strain PAMC 26577.</title>
        <authorList>
            <person name="Oh H.-M."/>
            <person name="Yang J.-A."/>
        </authorList>
    </citation>
    <scope>NUCLEOTIDE SEQUENCE [LARGE SCALE GENOMIC DNA]</scope>
    <source>
        <strain evidence="2 3">PAMC 26577</strain>
    </source>
</reference>
<dbReference type="InterPro" id="IPR008030">
    <property type="entry name" value="NmrA-like"/>
</dbReference>
<dbReference type="Pfam" id="PF05368">
    <property type="entry name" value="NmrA"/>
    <property type="match status" value="1"/>
</dbReference>
<dbReference type="PANTHER" id="PTHR43162:SF1">
    <property type="entry name" value="PRESTALK A DIFFERENTIATION PROTEIN A"/>
    <property type="match status" value="1"/>
</dbReference>
<dbReference type="InterPro" id="IPR051604">
    <property type="entry name" value="Ergot_Alk_Oxidoreductase"/>
</dbReference>
<dbReference type="Gene3D" id="3.90.25.10">
    <property type="entry name" value="UDP-galactose 4-epimerase, domain 1"/>
    <property type="match status" value="1"/>
</dbReference>
<accession>A0A242MU25</accession>